<evidence type="ECO:0000256" key="6">
    <source>
        <dbReference type="ARBA" id="ARBA00023136"/>
    </source>
</evidence>
<feature type="transmembrane region" description="Helical" evidence="7">
    <location>
        <begin position="172"/>
        <end position="199"/>
    </location>
</feature>
<reference evidence="9 10" key="1">
    <citation type="submission" date="2019-06" db="EMBL/GenBank/DDBJ databases">
        <title>Desulfobotulus mexicanus sp. nov., a novel sulfate-reducing bacterium isolated from the sediment of an alkaline crater lake in Mexico.</title>
        <authorList>
            <person name="Hirschler-Rea A."/>
        </authorList>
    </citation>
    <scope>NUCLEOTIDE SEQUENCE [LARGE SCALE GENOMIC DNA]</scope>
    <source>
        <strain evidence="9 10">PAR22N</strain>
    </source>
</reference>
<sequence length="568" mass="61475">METLSPHNILVMLLSLGVLLAAARILGELAQRFRQPAVLGELLAGVLLGPTILGSLAPELNLFLFPLTGPNAIALDTIATLAIILFLMVAGIEVDLSTIWKQGNKGFKVGLTSIFLPFAMGFAFAWFFPGFMGKQAHASPLIFALFLAIGISISALPIIAKTLMDMDLYRSDLGMVVVSAAIFNDLVGWMIFAMILGLIGGNSTHGMPVIITIAMTLTFTAMMLTLGRQAIHKALPFVQAYTKWPGGELSFAIILALLGAALCEWIGIHAMFGAFLVGAALGDSAHLRERTRFTIDHFVSYIFAPVFFASIGLKVNFILNFDFKLVFTITGLAIICKVSSAFFGARWGKMPLREAWAVGFSMVSVGAMGIIVGLLAMDAGIIEEKLFVALVIMAMTTSMISGPMIRIILRYRQNLSVADMLASRYFIHRLEATSPREAIGEMLESPCRTMGLEKNLIEAAVWERELSLSTGIGKGLALPHARIEGLKQAVIVVGISKNGIDFDAPDDKLAHVIFLILTPLSDAGAQLAIASEIAGIFRNETMLEKSLHIKNFTDFMALLRTAPRGWSH</sequence>
<evidence type="ECO:0000256" key="1">
    <source>
        <dbReference type="ARBA" id="ARBA00004141"/>
    </source>
</evidence>
<dbReference type="InterPro" id="IPR016152">
    <property type="entry name" value="PTrfase/Anion_transptr"/>
</dbReference>
<comment type="caution">
    <text evidence="9">The sequence shown here is derived from an EMBL/GenBank/DDBJ whole genome shotgun (WGS) entry which is preliminary data.</text>
</comment>
<dbReference type="InterPro" id="IPR002178">
    <property type="entry name" value="PTS_EIIA_type-2_dom"/>
</dbReference>
<keyword evidence="6 7" id="KW-0472">Membrane</keyword>
<keyword evidence="5" id="KW-0406">Ion transport</keyword>
<feature type="transmembrane region" description="Helical" evidence="7">
    <location>
        <begin position="77"/>
        <end position="97"/>
    </location>
</feature>
<feature type="transmembrane region" description="Helical" evidence="7">
    <location>
        <begin position="38"/>
        <end position="57"/>
    </location>
</feature>
<evidence type="ECO:0000313" key="10">
    <source>
        <dbReference type="Proteomes" id="UP000321899"/>
    </source>
</evidence>
<dbReference type="GO" id="GO:0016020">
    <property type="term" value="C:membrane"/>
    <property type="evidence" value="ECO:0007669"/>
    <property type="project" value="UniProtKB-SubCell"/>
</dbReference>
<dbReference type="GO" id="GO:0015297">
    <property type="term" value="F:antiporter activity"/>
    <property type="evidence" value="ECO:0007669"/>
    <property type="project" value="InterPro"/>
</dbReference>
<keyword evidence="4 7" id="KW-1133">Transmembrane helix</keyword>
<evidence type="ECO:0000256" key="3">
    <source>
        <dbReference type="ARBA" id="ARBA00022692"/>
    </source>
</evidence>
<dbReference type="EMBL" id="VDMB01000013">
    <property type="protein sequence ID" value="TYT74231.1"/>
    <property type="molecule type" value="Genomic_DNA"/>
</dbReference>
<dbReference type="PANTHER" id="PTHR32468">
    <property type="entry name" value="CATION/H + ANTIPORTER"/>
    <property type="match status" value="1"/>
</dbReference>
<dbReference type="Gene3D" id="3.40.930.10">
    <property type="entry name" value="Mannitol-specific EII, Chain A"/>
    <property type="match status" value="1"/>
</dbReference>
<dbReference type="PROSITE" id="PS51094">
    <property type="entry name" value="PTS_EIIA_TYPE_2"/>
    <property type="match status" value="1"/>
</dbReference>
<dbReference type="Pfam" id="PF00999">
    <property type="entry name" value="Na_H_Exchanger"/>
    <property type="match status" value="1"/>
</dbReference>
<dbReference type="InterPro" id="IPR038770">
    <property type="entry name" value="Na+/solute_symporter_sf"/>
</dbReference>
<feature type="transmembrane region" description="Helical" evidence="7">
    <location>
        <begin position="325"/>
        <end position="343"/>
    </location>
</feature>
<accession>A0A5S5MET1</accession>
<organism evidence="9 10">
    <name type="scientific">Desulfobotulus mexicanus</name>
    <dbReference type="NCBI Taxonomy" id="2586642"/>
    <lineage>
        <taxon>Bacteria</taxon>
        <taxon>Pseudomonadati</taxon>
        <taxon>Thermodesulfobacteriota</taxon>
        <taxon>Desulfobacteria</taxon>
        <taxon>Desulfobacterales</taxon>
        <taxon>Desulfobacteraceae</taxon>
        <taxon>Desulfobotulus</taxon>
    </lineage>
</organism>
<feature type="transmembrane region" description="Helical" evidence="7">
    <location>
        <begin position="268"/>
        <end position="286"/>
    </location>
</feature>
<keyword evidence="10" id="KW-1185">Reference proteome</keyword>
<dbReference type="GO" id="GO:1902600">
    <property type="term" value="P:proton transmembrane transport"/>
    <property type="evidence" value="ECO:0007669"/>
    <property type="project" value="InterPro"/>
</dbReference>
<feature type="transmembrane region" description="Helical" evidence="7">
    <location>
        <begin position="298"/>
        <end position="319"/>
    </location>
</feature>
<evidence type="ECO:0000256" key="4">
    <source>
        <dbReference type="ARBA" id="ARBA00022989"/>
    </source>
</evidence>
<feature type="transmembrane region" description="Helical" evidence="7">
    <location>
        <begin position="140"/>
        <end position="160"/>
    </location>
</feature>
<dbReference type="InterPro" id="IPR050794">
    <property type="entry name" value="CPA2_transporter"/>
</dbReference>
<dbReference type="PANTHER" id="PTHR32468:SF0">
    <property type="entry name" value="K(+)_H(+) ANTIPORTER 1"/>
    <property type="match status" value="1"/>
</dbReference>
<dbReference type="Gene3D" id="1.20.1530.20">
    <property type="match status" value="1"/>
</dbReference>
<evidence type="ECO:0000259" key="8">
    <source>
        <dbReference type="PROSITE" id="PS51094"/>
    </source>
</evidence>
<name>A0A5S5MET1_9BACT</name>
<keyword evidence="3 7" id="KW-0812">Transmembrane</keyword>
<evidence type="ECO:0000256" key="2">
    <source>
        <dbReference type="ARBA" id="ARBA00022448"/>
    </source>
</evidence>
<dbReference type="SUPFAM" id="SSF55804">
    <property type="entry name" value="Phoshotransferase/anion transport protein"/>
    <property type="match status" value="1"/>
</dbReference>
<dbReference type="InterPro" id="IPR006153">
    <property type="entry name" value="Cation/H_exchanger_TM"/>
</dbReference>
<dbReference type="AlphaFoldDB" id="A0A5S5MET1"/>
<evidence type="ECO:0000256" key="7">
    <source>
        <dbReference type="SAM" id="Phobius"/>
    </source>
</evidence>
<dbReference type="Proteomes" id="UP000321899">
    <property type="component" value="Unassembled WGS sequence"/>
</dbReference>
<dbReference type="PROSITE" id="PS00372">
    <property type="entry name" value="PTS_EIIA_TYPE_2_HIS"/>
    <property type="match status" value="1"/>
</dbReference>
<gene>
    <name evidence="9" type="ORF">FIM25_10695</name>
</gene>
<feature type="domain" description="PTS EIIA type-2" evidence="8">
    <location>
        <begin position="419"/>
        <end position="562"/>
    </location>
</feature>
<protein>
    <submittedName>
        <fullName evidence="9">Cation:proton antiporter</fullName>
    </submittedName>
</protein>
<feature type="transmembrane region" description="Helical" evidence="7">
    <location>
        <begin position="246"/>
        <end position="262"/>
    </location>
</feature>
<dbReference type="RefSeq" id="WP_139449106.1">
    <property type="nucleotide sequence ID" value="NZ_VDMB01000013.1"/>
</dbReference>
<dbReference type="OrthoDB" id="9793589at2"/>
<comment type="subcellular location">
    <subcellularLocation>
        <location evidence="1">Membrane</location>
        <topology evidence="1">Multi-pass membrane protein</topology>
    </subcellularLocation>
</comment>
<keyword evidence="2" id="KW-0813">Transport</keyword>
<feature type="transmembrane region" description="Helical" evidence="7">
    <location>
        <begin position="387"/>
        <end position="409"/>
    </location>
</feature>
<feature type="transmembrane region" description="Helical" evidence="7">
    <location>
        <begin position="6"/>
        <end position="26"/>
    </location>
</feature>
<dbReference type="Pfam" id="PF00359">
    <property type="entry name" value="PTS_EIIA_2"/>
    <property type="match status" value="1"/>
</dbReference>
<evidence type="ECO:0000256" key="5">
    <source>
        <dbReference type="ARBA" id="ARBA00023065"/>
    </source>
</evidence>
<dbReference type="CDD" id="cd00211">
    <property type="entry name" value="PTS_IIA_fru"/>
    <property type="match status" value="1"/>
</dbReference>
<feature type="transmembrane region" description="Helical" evidence="7">
    <location>
        <begin position="205"/>
        <end position="226"/>
    </location>
</feature>
<feature type="transmembrane region" description="Helical" evidence="7">
    <location>
        <begin position="109"/>
        <end position="128"/>
    </location>
</feature>
<proteinExistence type="predicted"/>
<feature type="transmembrane region" description="Helical" evidence="7">
    <location>
        <begin position="355"/>
        <end position="375"/>
    </location>
</feature>
<evidence type="ECO:0000313" key="9">
    <source>
        <dbReference type="EMBL" id="TYT74231.1"/>
    </source>
</evidence>